<proteinExistence type="inferred from homology"/>
<evidence type="ECO:0000256" key="9">
    <source>
        <dbReference type="ARBA" id="ARBA00023054"/>
    </source>
</evidence>
<dbReference type="InterPro" id="IPR010844">
    <property type="entry name" value="Occludin_ELL"/>
</dbReference>
<dbReference type="SUPFAM" id="SSF144292">
    <property type="entry name" value="occludin/ELL-like"/>
    <property type="match status" value="1"/>
</dbReference>
<dbReference type="PANTHER" id="PTHR23288">
    <property type="entry name" value="OCCLUDIN AND RNA POLYMERASE II ELONGATION FACTOR ELL"/>
    <property type="match status" value="1"/>
</dbReference>
<keyword evidence="4" id="KW-0796">Tight junction</keyword>
<evidence type="ECO:0000259" key="15">
    <source>
        <dbReference type="PROSITE" id="PS51225"/>
    </source>
</evidence>
<comment type="similarity">
    <text evidence="3 12">Belongs to the ELL/occludin family.</text>
</comment>
<dbReference type="PROSITE" id="PS51980">
    <property type="entry name" value="OCEL"/>
    <property type="match status" value="1"/>
</dbReference>
<dbReference type="CTD" id="79629"/>
<feature type="region of interest" description="Disordered" evidence="13">
    <location>
        <begin position="390"/>
        <end position="426"/>
    </location>
</feature>
<dbReference type="GO" id="GO:0031410">
    <property type="term" value="C:cytoplasmic vesicle"/>
    <property type="evidence" value="ECO:0007669"/>
    <property type="project" value="TreeGrafter"/>
</dbReference>
<keyword evidence="10 11" id="KW-0472">Membrane</keyword>
<evidence type="ECO:0000256" key="2">
    <source>
        <dbReference type="ARBA" id="ARBA00004651"/>
    </source>
</evidence>
<dbReference type="Proteomes" id="UP001190640">
    <property type="component" value="Chromosome 5"/>
</dbReference>
<keyword evidence="5" id="KW-1003">Cell membrane</keyword>
<dbReference type="KEGG" id="emc:129329721"/>
<feature type="compositionally biased region" description="Low complexity" evidence="13">
    <location>
        <begin position="38"/>
        <end position="50"/>
    </location>
</feature>
<evidence type="ECO:0000256" key="4">
    <source>
        <dbReference type="ARBA" id="ARBA00022427"/>
    </source>
</evidence>
<evidence type="ECO:0000313" key="19">
    <source>
        <dbReference type="RefSeq" id="XP_054835262.1"/>
    </source>
</evidence>
<protein>
    <submittedName>
        <fullName evidence="18 19">Occludin/ELL domain-containing protein 1 isoform X1</fullName>
    </submittedName>
</protein>
<name>A0AA97L006_EUBMA</name>
<dbReference type="InterPro" id="IPR031176">
    <property type="entry name" value="ELL/occludin"/>
</dbReference>
<keyword evidence="6 11" id="KW-0812">Transmembrane</keyword>
<evidence type="ECO:0000256" key="5">
    <source>
        <dbReference type="ARBA" id="ARBA00022475"/>
    </source>
</evidence>
<evidence type="ECO:0000256" key="12">
    <source>
        <dbReference type="PROSITE-ProRule" id="PRU01324"/>
    </source>
</evidence>
<feature type="transmembrane region" description="Helical" evidence="14">
    <location>
        <begin position="198"/>
        <end position="221"/>
    </location>
</feature>
<organism evidence="17 19">
    <name type="scientific">Eublepharis macularius</name>
    <name type="common">Leopard gecko</name>
    <name type="synonym">Cyrtodactylus macularius</name>
    <dbReference type="NCBI Taxonomy" id="481883"/>
    <lineage>
        <taxon>Eukaryota</taxon>
        <taxon>Metazoa</taxon>
        <taxon>Chordata</taxon>
        <taxon>Craniata</taxon>
        <taxon>Vertebrata</taxon>
        <taxon>Euteleostomi</taxon>
        <taxon>Lepidosauria</taxon>
        <taxon>Squamata</taxon>
        <taxon>Bifurcata</taxon>
        <taxon>Gekkota</taxon>
        <taxon>Eublepharidae</taxon>
        <taxon>Eublepharinae</taxon>
        <taxon>Eublepharis</taxon>
    </lineage>
</organism>
<dbReference type="AlphaFoldDB" id="A0AA97L006"/>
<dbReference type="Pfam" id="PF01284">
    <property type="entry name" value="MARVEL"/>
    <property type="match status" value="1"/>
</dbReference>
<accession>A0AA97L006</accession>
<feature type="region of interest" description="Disordered" evidence="13">
    <location>
        <begin position="1"/>
        <end position="81"/>
    </location>
</feature>
<evidence type="ECO:0000256" key="6">
    <source>
        <dbReference type="ARBA" id="ARBA00022692"/>
    </source>
</evidence>
<dbReference type="PROSITE" id="PS51225">
    <property type="entry name" value="MARVEL"/>
    <property type="match status" value="1"/>
</dbReference>
<feature type="domain" description="MARVEL" evidence="15">
    <location>
        <begin position="194"/>
        <end position="368"/>
    </location>
</feature>
<dbReference type="GO" id="GO:0070830">
    <property type="term" value="P:bicellular tight junction assembly"/>
    <property type="evidence" value="ECO:0007669"/>
    <property type="project" value="TreeGrafter"/>
</dbReference>
<dbReference type="RefSeq" id="XP_054835262.1">
    <property type="nucleotide sequence ID" value="XM_054979287.1"/>
</dbReference>
<feature type="transmembrane region" description="Helical" evidence="14">
    <location>
        <begin position="256"/>
        <end position="280"/>
    </location>
</feature>
<evidence type="ECO:0000259" key="16">
    <source>
        <dbReference type="PROSITE" id="PS51980"/>
    </source>
</evidence>
<dbReference type="InterPro" id="IPR008253">
    <property type="entry name" value="Marvel"/>
</dbReference>
<evidence type="ECO:0000313" key="17">
    <source>
        <dbReference type="Proteomes" id="UP001190640"/>
    </source>
</evidence>
<keyword evidence="8 14" id="KW-1133">Transmembrane helix</keyword>
<evidence type="ECO:0000256" key="1">
    <source>
        <dbReference type="ARBA" id="ARBA00004435"/>
    </source>
</evidence>
<evidence type="ECO:0000256" key="14">
    <source>
        <dbReference type="SAM" id="Phobius"/>
    </source>
</evidence>
<dbReference type="PANTHER" id="PTHR23288:SF41">
    <property type="entry name" value="OCCLUDIN_ELL DOMAIN-CONTAINING PROTEIN 1 ISOFORM X1"/>
    <property type="match status" value="1"/>
</dbReference>
<evidence type="ECO:0000313" key="18">
    <source>
        <dbReference type="RefSeq" id="XP_054835261.1"/>
    </source>
</evidence>
<sequence length="571" mass="64265">MASEETTASGREKRKPVVDVRGDLLSSNNWPTPSWTKSSGNSWDSTSSGGLHASPDGPFPLPRSAFAGVHQGPETSSLKPVRRFIPPSWKSFFQKWWKKPLSETPFVRYSPEGLKSSPPVSPFFNHPQRTIVDREEISDDEEDGDFKKPPSASTSPSRYEKTLLAPSQGDLSTGPPSYKEKLEAYDYKYSYMKSWPGLLRLMGGLELIFGGMVFACTAAYIQKDYQWSQLYGGNLPYNGLIGGGYGYNYYGPMTPFVLVVASLAWLVTVILLGLGVTMYYRRILLDSHWWPLTEFALNLLMFLLYMAAAIAYINDVNRGGLCYSIFANNPLIVALCRVEGGQMAAIAFLFITTLLYLTGSLVCLKMWRHEAARKKVALLRLREISHGGRTLASTSKQKPAFQPAVPKQDVSGDEAQPARKVTRRVEFSEKGEEDPAVLSCAIPTGHLPKPHVIPDYVIKYPAIGSITEQEKYKAVFKDQYAEYKELYNEVGAARQKLKELGAMMDKLPRTYQNKKDQGRFSTVRMEYENKKKDPAFLEKQERCDYLKKKLTHIKAQIQAYDREAEEGSVHL</sequence>
<evidence type="ECO:0000256" key="11">
    <source>
        <dbReference type="PROSITE-ProRule" id="PRU00581"/>
    </source>
</evidence>
<feature type="transmembrane region" description="Helical" evidence="14">
    <location>
        <begin position="292"/>
        <end position="313"/>
    </location>
</feature>
<reference evidence="18 19" key="1">
    <citation type="submission" date="2025-04" db="UniProtKB">
        <authorList>
            <consortium name="RefSeq"/>
        </authorList>
    </citation>
    <scope>IDENTIFICATION</scope>
    <source>
        <tissue evidence="18 19">Blood</tissue>
    </source>
</reference>
<keyword evidence="9" id="KW-0175">Coiled coil</keyword>
<evidence type="ECO:0000256" key="7">
    <source>
        <dbReference type="ARBA" id="ARBA00022949"/>
    </source>
</evidence>
<gene>
    <name evidence="18 19" type="primary">OCEL1</name>
</gene>
<dbReference type="GO" id="GO:0016324">
    <property type="term" value="C:apical plasma membrane"/>
    <property type="evidence" value="ECO:0007669"/>
    <property type="project" value="TreeGrafter"/>
</dbReference>
<evidence type="ECO:0000256" key="3">
    <source>
        <dbReference type="ARBA" id="ARBA00009171"/>
    </source>
</evidence>
<dbReference type="GO" id="GO:0005923">
    <property type="term" value="C:bicellular tight junction"/>
    <property type="evidence" value="ECO:0007669"/>
    <property type="project" value="UniProtKB-SubCell"/>
</dbReference>
<feature type="region of interest" description="Disordered" evidence="13">
    <location>
        <begin position="135"/>
        <end position="175"/>
    </location>
</feature>
<feature type="transmembrane region" description="Helical" evidence="14">
    <location>
        <begin position="343"/>
        <end position="364"/>
    </location>
</feature>
<keyword evidence="7" id="KW-0965">Cell junction</keyword>
<dbReference type="Pfam" id="PF07303">
    <property type="entry name" value="Occludin_ELL"/>
    <property type="match status" value="1"/>
</dbReference>
<evidence type="ECO:0000256" key="10">
    <source>
        <dbReference type="ARBA" id="ARBA00023136"/>
    </source>
</evidence>
<feature type="domain" description="OCEL" evidence="16">
    <location>
        <begin position="454"/>
        <end position="565"/>
    </location>
</feature>
<keyword evidence="17" id="KW-1185">Reference proteome</keyword>
<dbReference type="RefSeq" id="XP_054835261.1">
    <property type="nucleotide sequence ID" value="XM_054979286.1"/>
</dbReference>
<comment type="subcellular location">
    <subcellularLocation>
        <location evidence="1">Cell junction</location>
        <location evidence="1">Tight junction</location>
    </subcellularLocation>
    <subcellularLocation>
        <location evidence="2">Cell membrane</location>
        <topology evidence="2">Multi-pass membrane protein</topology>
    </subcellularLocation>
</comment>
<dbReference type="GeneID" id="129329721"/>
<dbReference type="Gene3D" id="6.10.140.340">
    <property type="match status" value="1"/>
</dbReference>
<evidence type="ECO:0000256" key="8">
    <source>
        <dbReference type="ARBA" id="ARBA00022989"/>
    </source>
</evidence>
<evidence type="ECO:0000256" key="13">
    <source>
        <dbReference type="SAM" id="MobiDB-lite"/>
    </source>
</evidence>
<feature type="compositionally biased region" description="Polar residues" evidence="13">
    <location>
        <begin position="25"/>
        <end position="37"/>
    </location>
</feature>